<dbReference type="FunFam" id="2.10.25.10:FF:000674">
    <property type="entry name" value="Mucin-2"/>
    <property type="match status" value="1"/>
</dbReference>
<dbReference type="PANTHER" id="PTHR23259">
    <property type="entry name" value="RIDDLE"/>
    <property type="match status" value="1"/>
</dbReference>
<dbReference type="CDD" id="cd19941">
    <property type="entry name" value="TIL"/>
    <property type="match status" value="4"/>
</dbReference>
<evidence type="ECO:0000256" key="2">
    <source>
        <dbReference type="ARBA" id="ARBA00023157"/>
    </source>
</evidence>
<evidence type="ECO:0000313" key="6">
    <source>
        <dbReference type="EMBL" id="CAH0627369.1"/>
    </source>
</evidence>
<feature type="signal peptide" evidence="4">
    <location>
        <begin position="1"/>
        <end position="23"/>
    </location>
</feature>
<dbReference type="EMBL" id="LR824011">
    <property type="protein sequence ID" value="CAH0627369.1"/>
    <property type="molecule type" value="Genomic_DNA"/>
</dbReference>
<feature type="domain" description="TIL" evidence="5">
    <location>
        <begin position="196"/>
        <end position="258"/>
    </location>
</feature>
<protein>
    <recommendedName>
        <fullName evidence="5">TIL domain-containing protein</fullName>
    </recommendedName>
</protein>
<feature type="domain" description="TIL" evidence="5">
    <location>
        <begin position="392"/>
        <end position="451"/>
    </location>
</feature>
<sequence length="722" mass="79245">MEVRGLFLLVLVANVLVLVSSTGEDTSDSSDVEQSSSGHGNPTFLPPRRRRHGKPRRCRRASKCGKGEEFSTCIQSIGRPQNCSEDDQKTTPTVQPGDSCCTKGCVCKIDYLRADNGTCIPKDQCQPKCCENEVLDTCPGPCDNDSCPKKENENADCIGATVCLKPRCKCAFNHKRAENGKCIPTTSCPPFDCSARPNEEFNACPPLCPTDDCSQASPSGRCPPLFGNIGIVLTCNPKCRCIKGYWRNNGTCVPYGQCPGVCPANERYSECIQGECRALNCTQKDQSIPCPRIRPENCLKGCVCEENYLRAANGTCVPKDQCDSNVCRANEEWSECTQAVCRAQNCSQRGIPVPCPGIAAGSCIKGCVCKENYLKDESGNCIPADQCYAGKCPNNEEYIACTQAIRRPTNCSQRGHEVYYPDSTEPCKGGCVCKESYLRTNDGLCVPEDKCGNITCFDNEFLDNCSEDCTSDYCPFSANTEEHCYKPEPCKPQCKCRFNYRRSINGSCIPTRECPPFDCSAKPNEEYVPCPPLCPDDGCNLPRVTGRCPFRIGIILECEPKCQCKEGYGRVNGTCTPYEQCPDLCPTNEEYSPCTQATCRPQNCTDRDASLPCPGYDKTACKKGCVCKKDYYRNDKGKCVSYKECGGPICSNENEVFTSTKRSCPPNTCISLVARFKCDANQKEEPGCICQSGYLRLNETSPCIPICQCPQMSSSPDCIGKQ</sequence>
<proteinExistence type="predicted"/>
<dbReference type="SUPFAM" id="SSF57567">
    <property type="entry name" value="Serine protease inhibitors"/>
    <property type="match status" value="5"/>
</dbReference>
<dbReference type="InterPro" id="IPR036084">
    <property type="entry name" value="Ser_inhib-like_sf"/>
</dbReference>
<organism evidence="6 7">
    <name type="scientific">Chrysodeixis includens</name>
    <name type="common">Soybean looper</name>
    <name type="synonym">Pseudoplusia includens</name>
    <dbReference type="NCBI Taxonomy" id="689277"/>
    <lineage>
        <taxon>Eukaryota</taxon>
        <taxon>Metazoa</taxon>
        <taxon>Ecdysozoa</taxon>
        <taxon>Arthropoda</taxon>
        <taxon>Hexapoda</taxon>
        <taxon>Insecta</taxon>
        <taxon>Pterygota</taxon>
        <taxon>Neoptera</taxon>
        <taxon>Endopterygota</taxon>
        <taxon>Lepidoptera</taxon>
        <taxon>Glossata</taxon>
        <taxon>Ditrysia</taxon>
        <taxon>Noctuoidea</taxon>
        <taxon>Noctuidae</taxon>
        <taxon>Plusiinae</taxon>
        <taxon>Chrysodeixis</taxon>
    </lineage>
</organism>
<feature type="chain" id="PRO_5040163048" description="TIL domain-containing protein" evidence="4">
    <location>
        <begin position="24"/>
        <end position="722"/>
    </location>
</feature>
<dbReference type="InterPro" id="IPR002919">
    <property type="entry name" value="TIL_dom"/>
</dbReference>
<keyword evidence="1" id="KW-0646">Protease inhibitor</keyword>
<feature type="domain" description="TIL" evidence="5">
    <location>
        <begin position="327"/>
        <end position="387"/>
    </location>
</feature>
<keyword evidence="7" id="KW-1185">Reference proteome</keyword>
<feature type="region of interest" description="Disordered" evidence="3">
    <location>
        <begin position="23"/>
        <end position="55"/>
    </location>
</feature>
<evidence type="ECO:0000256" key="4">
    <source>
        <dbReference type="SAM" id="SignalP"/>
    </source>
</evidence>
<reference evidence="6" key="1">
    <citation type="submission" date="2021-12" db="EMBL/GenBank/DDBJ databases">
        <authorList>
            <person name="King R."/>
        </authorList>
    </citation>
    <scope>NUCLEOTIDE SEQUENCE</scope>
</reference>
<evidence type="ECO:0000256" key="1">
    <source>
        <dbReference type="ARBA" id="ARBA00022690"/>
    </source>
</evidence>
<evidence type="ECO:0000256" key="3">
    <source>
        <dbReference type="SAM" id="MobiDB-lite"/>
    </source>
</evidence>
<name>A0A9P0BX56_CHRIL</name>
<dbReference type="OrthoDB" id="6236007at2759"/>
<dbReference type="GO" id="GO:0030414">
    <property type="term" value="F:peptidase inhibitor activity"/>
    <property type="evidence" value="ECO:0007669"/>
    <property type="project" value="UniProtKB-KW"/>
</dbReference>
<evidence type="ECO:0000313" key="7">
    <source>
        <dbReference type="Proteomes" id="UP001154114"/>
    </source>
</evidence>
<evidence type="ECO:0000259" key="5">
    <source>
        <dbReference type="Pfam" id="PF01826"/>
    </source>
</evidence>
<feature type="domain" description="TIL" evidence="5">
    <location>
        <begin position="262"/>
        <end position="322"/>
    </location>
</feature>
<feature type="domain" description="TIL" evidence="5">
    <location>
        <begin position="585"/>
        <end position="645"/>
    </location>
</feature>
<keyword evidence="4" id="KW-0732">Signal</keyword>
<gene>
    <name evidence="6" type="ORF">CINC_LOCUS12740</name>
</gene>
<dbReference type="PANTHER" id="PTHR23259:SF70">
    <property type="entry name" value="ACCESSORY GLAND PROTEIN ACP62F-RELATED"/>
    <property type="match status" value="1"/>
</dbReference>
<keyword evidence="2" id="KW-1015">Disulfide bond</keyword>
<accession>A0A9P0BX56</accession>
<dbReference type="InterPro" id="IPR051368">
    <property type="entry name" value="SerProtInhib-TIL_Domain"/>
</dbReference>
<dbReference type="AlphaFoldDB" id="A0A9P0BX56"/>
<dbReference type="Pfam" id="PF01826">
    <property type="entry name" value="TIL"/>
    <property type="match status" value="5"/>
</dbReference>
<dbReference type="Gene3D" id="2.10.25.10">
    <property type="entry name" value="Laminin"/>
    <property type="match status" value="10"/>
</dbReference>
<dbReference type="Proteomes" id="UP001154114">
    <property type="component" value="Chromosome 8"/>
</dbReference>